<reference evidence="10 11" key="1">
    <citation type="submission" date="2019-03" db="EMBL/GenBank/DDBJ databases">
        <title>Roseomonas sp. a novel Roseomonas species isolated from Sea whip Gorgonian.</title>
        <authorList>
            <person name="Li F."/>
            <person name="Pan X."/>
            <person name="Huang S."/>
            <person name="Li Z."/>
            <person name="Meng B."/>
        </authorList>
    </citation>
    <scope>NUCLEOTIDE SEQUENCE [LARGE SCALE GENOMIC DNA]</scope>
    <source>
        <strain evidence="10 11">M0104</strain>
    </source>
</reference>
<dbReference type="PANTHER" id="PTHR19879:SF9">
    <property type="entry name" value="TRANSCRIPTION INITIATION FACTOR TFIID SUBUNIT 5"/>
    <property type="match status" value="1"/>
</dbReference>
<dbReference type="InterPro" id="IPR036322">
    <property type="entry name" value="WD40_repeat_dom_sf"/>
</dbReference>
<dbReference type="GO" id="GO:0046872">
    <property type="term" value="F:metal ion binding"/>
    <property type="evidence" value="ECO:0007669"/>
    <property type="project" value="UniProtKB-KW"/>
</dbReference>
<dbReference type="InterPro" id="IPR009056">
    <property type="entry name" value="Cyt_c-like_dom"/>
</dbReference>
<evidence type="ECO:0000256" key="7">
    <source>
        <dbReference type="PROSITE-ProRule" id="PRU00433"/>
    </source>
</evidence>
<dbReference type="RefSeq" id="WP_160935473.1">
    <property type="nucleotide sequence ID" value="NZ_SNVJ01000002.1"/>
</dbReference>
<evidence type="ECO:0000256" key="1">
    <source>
        <dbReference type="ARBA" id="ARBA00022574"/>
    </source>
</evidence>
<feature type="signal peptide" evidence="8">
    <location>
        <begin position="1"/>
        <end position="21"/>
    </location>
</feature>
<feature type="repeat" description="WD" evidence="6">
    <location>
        <begin position="108"/>
        <end position="139"/>
    </location>
</feature>
<feature type="repeat" description="WD" evidence="6">
    <location>
        <begin position="24"/>
        <end position="65"/>
    </location>
</feature>
<keyword evidence="1 6" id="KW-0853">WD repeat</keyword>
<evidence type="ECO:0000256" key="4">
    <source>
        <dbReference type="ARBA" id="ARBA00022737"/>
    </source>
</evidence>
<dbReference type="InterPro" id="IPR036909">
    <property type="entry name" value="Cyt_c-like_dom_sf"/>
</dbReference>
<dbReference type="PROSITE" id="PS50082">
    <property type="entry name" value="WD_REPEATS_2"/>
    <property type="match status" value="4"/>
</dbReference>
<dbReference type="SUPFAM" id="SSF50978">
    <property type="entry name" value="WD40 repeat-like"/>
    <property type="match status" value="1"/>
</dbReference>
<dbReference type="Proteomes" id="UP000460715">
    <property type="component" value="Unassembled WGS sequence"/>
</dbReference>
<dbReference type="EMBL" id="SNVJ01000002">
    <property type="protein sequence ID" value="MXP62362.1"/>
    <property type="molecule type" value="Genomic_DNA"/>
</dbReference>
<keyword evidence="4" id="KW-0677">Repeat</keyword>
<evidence type="ECO:0000256" key="8">
    <source>
        <dbReference type="SAM" id="SignalP"/>
    </source>
</evidence>
<evidence type="ECO:0000256" key="6">
    <source>
        <dbReference type="PROSITE-ProRule" id="PRU00221"/>
    </source>
</evidence>
<keyword evidence="2 7" id="KW-0349">Heme</keyword>
<dbReference type="SUPFAM" id="SSF46626">
    <property type="entry name" value="Cytochrome c"/>
    <property type="match status" value="1"/>
</dbReference>
<comment type="caution">
    <text evidence="10">The sequence shown here is derived from an EMBL/GenBank/DDBJ whole genome shotgun (WGS) entry which is preliminary data.</text>
</comment>
<dbReference type="InterPro" id="IPR019775">
    <property type="entry name" value="WD40_repeat_CS"/>
</dbReference>
<evidence type="ECO:0000256" key="3">
    <source>
        <dbReference type="ARBA" id="ARBA00022723"/>
    </source>
</evidence>
<protein>
    <recommendedName>
        <fullName evidence="9">Cytochrome c domain-containing protein</fullName>
    </recommendedName>
</protein>
<dbReference type="Gene3D" id="1.10.760.10">
    <property type="entry name" value="Cytochrome c-like domain"/>
    <property type="match status" value="1"/>
</dbReference>
<dbReference type="PROSITE" id="PS00678">
    <property type="entry name" value="WD_REPEATS_1"/>
    <property type="match status" value="1"/>
</dbReference>
<feature type="repeat" description="WD" evidence="6">
    <location>
        <begin position="267"/>
        <end position="308"/>
    </location>
</feature>
<evidence type="ECO:0000256" key="2">
    <source>
        <dbReference type="ARBA" id="ARBA00022617"/>
    </source>
</evidence>
<gene>
    <name evidence="10" type="ORF">E0493_03215</name>
</gene>
<dbReference type="InterPro" id="IPR015943">
    <property type="entry name" value="WD40/YVTN_repeat-like_dom_sf"/>
</dbReference>
<dbReference type="Gene3D" id="2.130.10.10">
    <property type="entry name" value="YVTN repeat-like/Quinoprotein amine dehydrogenase"/>
    <property type="match status" value="2"/>
</dbReference>
<keyword evidence="3 7" id="KW-0479">Metal-binding</keyword>
<proteinExistence type="predicted"/>
<keyword evidence="11" id="KW-1185">Reference proteome</keyword>
<dbReference type="PROSITE" id="PS50294">
    <property type="entry name" value="WD_REPEATS_REGION"/>
    <property type="match status" value="1"/>
</dbReference>
<feature type="repeat" description="WD" evidence="6">
    <location>
        <begin position="147"/>
        <end position="177"/>
    </location>
</feature>
<feature type="chain" id="PRO_5032521197" description="Cytochrome c domain-containing protein" evidence="8">
    <location>
        <begin position="22"/>
        <end position="426"/>
    </location>
</feature>
<accession>A0A845BAF2</accession>
<evidence type="ECO:0000259" key="9">
    <source>
        <dbReference type="PROSITE" id="PS51007"/>
    </source>
</evidence>
<feature type="domain" description="Cytochrome c" evidence="9">
    <location>
        <begin position="319"/>
        <end position="424"/>
    </location>
</feature>
<keyword evidence="8" id="KW-0732">Signal</keyword>
<dbReference type="SMART" id="SM00320">
    <property type="entry name" value="WD40"/>
    <property type="match status" value="7"/>
</dbReference>
<dbReference type="PROSITE" id="PS51007">
    <property type="entry name" value="CYTC"/>
    <property type="match status" value="1"/>
</dbReference>
<evidence type="ECO:0000313" key="10">
    <source>
        <dbReference type="EMBL" id="MXP62362.1"/>
    </source>
</evidence>
<dbReference type="Pfam" id="PF00400">
    <property type="entry name" value="WD40"/>
    <property type="match status" value="4"/>
</dbReference>
<evidence type="ECO:0000313" key="11">
    <source>
        <dbReference type="Proteomes" id="UP000460715"/>
    </source>
</evidence>
<keyword evidence="5 7" id="KW-0408">Iron</keyword>
<organism evidence="10 11">
    <name type="scientific">Teichococcus coralli</name>
    <dbReference type="NCBI Taxonomy" id="2545983"/>
    <lineage>
        <taxon>Bacteria</taxon>
        <taxon>Pseudomonadati</taxon>
        <taxon>Pseudomonadota</taxon>
        <taxon>Alphaproteobacteria</taxon>
        <taxon>Acetobacterales</taxon>
        <taxon>Roseomonadaceae</taxon>
        <taxon>Roseomonas</taxon>
    </lineage>
</organism>
<dbReference type="InterPro" id="IPR001680">
    <property type="entry name" value="WD40_rpt"/>
</dbReference>
<dbReference type="OrthoDB" id="235631at2"/>
<sequence>MFRLQPYLALLLALATVPAPAQEVPLHGAPVRALAVAADGARLASGGFDQAVIVWPADLSRPLQVSRWHRGAVQALVALPGGGFASGDTEGRIALWPVAGAPSPERVLEGHQSAIAALAARDGLLLSAAWDGTARLWNLADGGVRVLEGHAGQVTAAAFRADGLPVTAGADGTLRGWPAGAAPLALAAFGLPQTALAALPDGTLASAGVDGVVRLLAPDGTLRRLEAGRLPLAALAASADGTLLAAAGPAGDISVWTLPAGRLRHSLPSAGQAVWALGFSPDGGRLFAGGADRRLRAFDMRRGTAMDTAPPPPPEGLAELDEAGARAFRACGACHSLSAPAAGQTDLKAGPHLAGLFGRRMGSVPGYPYSERLRRGDRVWTPEGVAELFTHGPDVVLPGTRMPVQVLDNPDEMAALLRFLQQATRP</sequence>
<name>A0A845BAF2_9PROT</name>
<dbReference type="GO" id="GO:0020037">
    <property type="term" value="F:heme binding"/>
    <property type="evidence" value="ECO:0007669"/>
    <property type="project" value="InterPro"/>
</dbReference>
<evidence type="ECO:0000256" key="5">
    <source>
        <dbReference type="ARBA" id="ARBA00023004"/>
    </source>
</evidence>
<dbReference type="GO" id="GO:0009055">
    <property type="term" value="F:electron transfer activity"/>
    <property type="evidence" value="ECO:0007669"/>
    <property type="project" value="InterPro"/>
</dbReference>
<dbReference type="AlphaFoldDB" id="A0A845BAF2"/>
<dbReference type="PANTHER" id="PTHR19879">
    <property type="entry name" value="TRANSCRIPTION INITIATION FACTOR TFIID"/>
    <property type="match status" value="1"/>
</dbReference>